<dbReference type="EMBL" id="JACEFO010001603">
    <property type="protein sequence ID" value="KAF8733054.1"/>
    <property type="molecule type" value="Genomic_DNA"/>
</dbReference>
<dbReference type="OrthoDB" id="1470350at2759"/>
<dbReference type="AlphaFoldDB" id="A0A835FBE1"/>
<gene>
    <name evidence="2" type="ORF">HU200_015415</name>
</gene>
<name>A0A835FBE1_9POAL</name>
<organism evidence="2 3">
    <name type="scientific">Digitaria exilis</name>
    <dbReference type="NCBI Taxonomy" id="1010633"/>
    <lineage>
        <taxon>Eukaryota</taxon>
        <taxon>Viridiplantae</taxon>
        <taxon>Streptophyta</taxon>
        <taxon>Embryophyta</taxon>
        <taxon>Tracheophyta</taxon>
        <taxon>Spermatophyta</taxon>
        <taxon>Magnoliopsida</taxon>
        <taxon>Liliopsida</taxon>
        <taxon>Poales</taxon>
        <taxon>Poaceae</taxon>
        <taxon>PACMAD clade</taxon>
        <taxon>Panicoideae</taxon>
        <taxon>Panicodae</taxon>
        <taxon>Paniceae</taxon>
        <taxon>Anthephorinae</taxon>
        <taxon>Digitaria</taxon>
    </lineage>
</organism>
<keyword evidence="3" id="KW-1185">Reference proteome</keyword>
<feature type="region of interest" description="Disordered" evidence="1">
    <location>
        <begin position="59"/>
        <end position="81"/>
    </location>
</feature>
<sequence length="81" mass="9219">MHNKVFIPDYRFLLTRKNRRVWQLDREIKRLLGTFVNGLQSGIQDHGMKDYMSFMAPTSGDDGGCSSSSPRTSVCRQGDAH</sequence>
<protein>
    <submittedName>
        <fullName evidence="2">Uncharacterized protein</fullName>
    </submittedName>
</protein>
<proteinExistence type="predicted"/>
<reference evidence="2" key="1">
    <citation type="submission" date="2020-07" db="EMBL/GenBank/DDBJ databases">
        <title>Genome sequence and genetic diversity analysis of an under-domesticated orphan crop, white fonio (Digitaria exilis).</title>
        <authorList>
            <person name="Bennetzen J.L."/>
            <person name="Chen S."/>
            <person name="Ma X."/>
            <person name="Wang X."/>
            <person name="Yssel A.E.J."/>
            <person name="Chaluvadi S.R."/>
            <person name="Johnson M."/>
            <person name="Gangashetty P."/>
            <person name="Hamidou F."/>
            <person name="Sanogo M.D."/>
            <person name="Zwaenepoel A."/>
            <person name="Wallace J."/>
            <person name="Van De Peer Y."/>
            <person name="Van Deynze A."/>
        </authorList>
    </citation>
    <scope>NUCLEOTIDE SEQUENCE</scope>
    <source>
        <tissue evidence="2">Leaves</tissue>
    </source>
</reference>
<comment type="caution">
    <text evidence="2">The sequence shown here is derived from an EMBL/GenBank/DDBJ whole genome shotgun (WGS) entry which is preliminary data.</text>
</comment>
<dbReference type="Proteomes" id="UP000636709">
    <property type="component" value="Unassembled WGS sequence"/>
</dbReference>
<evidence type="ECO:0000313" key="2">
    <source>
        <dbReference type="EMBL" id="KAF8733054.1"/>
    </source>
</evidence>
<accession>A0A835FBE1</accession>
<evidence type="ECO:0000313" key="3">
    <source>
        <dbReference type="Proteomes" id="UP000636709"/>
    </source>
</evidence>
<evidence type="ECO:0000256" key="1">
    <source>
        <dbReference type="SAM" id="MobiDB-lite"/>
    </source>
</evidence>